<keyword evidence="4 5" id="KW-0472">Membrane</keyword>
<dbReference type="InterPro" id="IPR023352">
    <property type="entry name" value="MAPEG-like_dom_sf"/>
</dbReference>
<comment type="subcellular location">
    <subcellularLocation>
        <location evidence="1">Membrane</location>
    </subcellularLocation>
</comment>
<dbReference type="SUPFAM" id="SSF161084">
    <property type="entry name" value="MAPEG domain-like"/>
    <property type="match status" value="1"/>
</dbReference>
<feature type="transmembrane region" description="Helical" evidence="5">
    <location>
        <begin position="69"/>
        <end position="96"/>
    </location>
</feature>
<keyword evidence="3 5" id="KW-1133">Transmembrane helix</keyword>
<evidence type="ECO:0000313" key="7">
    <source>
        <dbReference type="Proteomes" id="UP000014540"/>
    </source>
</evidence>
<organism evidence="6 7">
    <name type="scientific">Leptospira fainei serovar Hurstbridge str. BUT 6</name>
    <dbReference type="NCBI Taxonomy" id="1193011"/>
    <lineage>
        <taxon>Bacteria</taxon>
        <taxon>Pseudomonadati</taxon>
        <taxon>Spirochaetota</taxon>
        <taxon>Spirochaetia</taxon>
        <taxon>Leptospirales</taxon>
        <taxon>Leptospiraceae</taxon>
        <taxon>Leptospira</taxon>
    </lineage>
</organism>
<evidence type="ECO:0000256" key="4">
    <source>
        <dbReference type="ARBA" id="ARBA00023136"/>
    </source>
</evidence>
<dbReference type="Pfam" id="PF01124">
    <property type="entry name" value="MAPEG"/>
    <property type="match status" value="1"/>
</dbReference>
<protein>
    <submittedName>
        <fullName evidence="6">MAPEG family protein</fullName>
    </submittedName>
</protein>
<keyword evidence="7" id="KW-1185">Reference proteome</keyword>
<sequence>MQNHLILFPMGALGFLTFFVVLLIPIRRFRAAFAGKVTAEDFKYGESKRVPPWVSIPNRNYMNLLEAPMLFYVICTILYVANSVNLTNLILAWVYVISRILHSFVHLTFNHIFWRLGLFAASNVILALIWALFFFTFL</sequence>
<evidence type="ECO:0000313" key="6">
    <source>
        <dbReference type="EMBL" id="EPG73768.1"/>
    </source>
</evidence>
<reference evidence="6" key="1">
    <citation type="submission" date="2013-04" db="EMBL/GenBank/DDBJ databases">
        <authorList>
            <person name="Harkins D.M."/>
            <person name="Durkin A.S."/>
            <person name="Selengut J.D."/>
            <person name="Sanka R."/>
            <person name="DePew J."/>
            <person name="Purushe J."/>
            <person name="Ahmed A."/>
            <person name="van der Linden H."/>
            <person name="Goris M.G.A."/>
            <person name="Hartskeerl R.A."/>
            <person name="Vinetz J.M."/>
            <person name="Sutton G.G."/>
            <person name="Nelson W.C."/>
            <person name="Fouts D.E."/>
        </authorList>
    </citation>
    <scope>NUCLEOTIDE SEQUENCE [LARGE SCALE GENOMIC DNA]</scope>
    <source>
        <strain evidence="6">BUT 6</strain>
    </source>
</reference>
<keyword evidence="2 5" id="KW-0812">Transmembrane</keyword>
<dbReference type="GO" id="GO:0016020">
    <property type="term" value="C:membrane"/>
    <property type="evidence" value="ECO:0007669"/>
    <property type="project" value="UniProtKB-SubCell"/>
</dbReference>
<accession>S3UWW8</accession>
<dbReference type="AlphaFoldDB" id="S3UWW8"/>
<feature type="transmembrane region" description="Helical" evidence="5">
    <location>
        <begin position="116"/>
        <end position="137"/>
    </location>
</feature>
<feature type="transmembrane region" description="Helical" evidence="5">
    <location>
        <begin position="6"/>
        <end position="26"/>
    </location>
</feature>
<comment type="caution">
    <text evidence="6">The sequence shown here is derived from an EMBL/GenBank/DDBJ whole genome shotgun (WGS) entry which is preliminary data.</text>
</comment>
<dbReference type="InterPro" id="IPR001129">
    <property type="entry name" value="Membr-assoc_MAPEG"/>
</dbReference>
<name>S3UWW8_9LEPT</name>
<dbReference type="Proteomes" id="UP000014540">
    <property type="component" value="Unassembled WGS sequence"/>
</dbReference>
<gene>
    <name evidence="6" type="ORF">LEP1GSC058_3769</name>
</gene>
<dbReference type="OrthoDB" id="328594at2"/>
<evidence type="ECO:0000256" key="5">
    <source>
        <dbReference type="SAM" id="Phobius"/>
    </source>
</evidence>
<proteinExistence type="predicted"/>
<evidence type="ECO:0000256" key="3">
    <source>
        <dbReference type="ARBA" id="ARBA00022989"/>
    </source>
</evidence>
<dbReference type="RefSeq" id="WP_016550241.1">
    <property type="nucleotide sequence ID" value="NZ_AKWZ02000010.1"/>
</dbReference>
<dbReference type="Gene3D" id="1.20.120.550">
    <property type="entry name" value="Membrane associated eicosanoid/glutathione metabolism-like domain"/>
    <property type="match status" value="1"/>
</dbReference>
<evidence type="ECO:0000256" key="1">
    <source>
        <dbReference type="ARBA" id="ARBA00004370"/>
    </source>
</evidence>
<dbReference type="EMBL" id="AKWZ02000010">
    <property type="protein sequence ID" value="EPG73768.1"/>
    <property type="molecule type" value="Genomic_DNA"/>
</dbReference>
<evidence type="ECO:0000256" key="2">
    <source>
        <dbReference type="ARBA" id="ARBA00022692"/>
    </source>
</evidence>